<keyword evidence="1" id="KW-0472">Membrane</keyword>
<accession>D4H7G6</accession>
<dbReference type="InterPro" id="IPR010898">
    <property type="entry name" value="Hpre_diP_synth_I"/>
</dbReference>
<dbReference type="Gene3D" id="1.10.1760.20">
    <property type="match status" value="1"/>
</dbReference>
<dbReference type="EMBL" id="CP001968">
    <property type="protein sequence ID" value="ADD67965.1"/>
    <property type="molecule type" value="Genomic_DNA"/>
</dbReference>
<feature type="transmembrane region" description="Helical" evidence="1">
    <location>
        <begin position="43"/>
        <end position="63"/>
    </location>
</feature>
<dbReference type="PaxDb" id="522772-Dacet_1193"/>
<dbReference type="RefSeq" id="WP_013010487.1">
    <property type="nucleotide sequence ID" value="NC_013943.1"/>
</dbReference>
<keyword evidence="1" id="KW-1133">Transmembrane helix</keyword>
<dbReference type="Proteomes" id="UP000002012">
    <property type="component" value="Chromosome"/>
</dbReference>
<dbReference type="STRING" id="522772.Dacet_1193"/>
<keyword evidence="1" id="KW-0812">Transmembrane</keyword>
<sequence precursor="true">MTQSQSKRLATTGLFAALTVTLGVFETFVALPVPGVRMGLSNVGIMMCLYILDFPAAIYVALAKSILVPLLTGNLLVKMSISMPATLCATAAMALYIFLSGRFTSPLSTGAVGAFVHISVQFFAVKNLYIKADAIYNLLPYFTLFSVLTGAVTGYITIQILKNFPGVEECT</sequence>
<name>D4H7G6_DENA2</name>
<evidence type="ECO:0000313" key="3">
    <source>
        <dbReference type="Proteomes" id="UP000002012"/>
    </source>
</evidence>
<evidence type="ECO:0000256" key="1">
    <source>
        <dbReference type="SAM" id="Phobius"/>
    </source>
</evidence>
<dbReference type="OrthoDB" id="9792659at2"/>
<dbReference type="KEGG" id="dap:Dacet_1193"/>
<keyword evidence="3" id="KW-1185">Reference proteome</keyword>
<protein>
    <submittedName>
        <fullName evidence="2">Membrane protein-like protein</fullName>
    </submittedName>
</protein>
<feature type="transmembrane region" description="Helical" evidence="1">
    <location>
        <begin position="141"/>
        <end position="161"/>
    </location>
</feature>
<reference evidence="2 3" key="1">
    <citation type="journal article" date="2010" name="Stand. Genomic Sci.">
        <title>Complete genome sequence of Denitrovibrio acetiphilus type strain (N2460).</title>
        <authorList>
            <person name="Kiss H."/>
            <person name="Lang E."/>
            <person name="Lapidus A."/>
            <person name="Copeland A."/>
            <person name="Nolan M."/>
            <person name="Glavina Del Rio T."/>
            <person name="Chen F."/>
            <person name="Lucas S."/>
            <person name="Tice H."/>
            <person name="Cheng J.F."/>
            <person name="Han C."/>
            <person name="Goodwin L."/>
            <person name="Pitluck S."/>
            <person name="Liolios K."/>
            <person name="Pati A."/>
            <person name="Ivanova N."/>
            <person name="Mavromatis K."/>
            <person name="Chen A."/>
            <person name="Palaniappan K."/>
            <person name="Land M."/>
            <person name="Hauser L."/>
            <person name="Chang Y.J."/>
            <person name="Jeffries C.D."/>
            <person name="Detter J.C."/>
            <person name="Brettin T."/>
            <person name="Spring S."/>
            <person name="Rohde M."/>
            <person name="Goker M."/>
            <person name="Woyke T."/>
            <person name="Bristow J."/>
            <person name="Eisen J.A."/>
            <person name="Markowitz V."/>
            <person name="Hugenholtz P."/>
            <person name="Kyrpides N.C."/>
            <person name="Klenk H.P."/>
        </authorList>
    </citation>
    <scope>NUCLEOTIDE SEQUENCE [LARGE SCALE GENOMIC DNA]</scope>
    <source>
        <strain evidence="3">DSM 12809 / NBRC 114555 / N2460</strain>
    </source>
</reference>
<feature type="transmembrane region" description="Helical" evidence="1">
    <location>
        <begin position="12"/>
        <end position="31"/>
    </location>
</feature>
<evidence type="ECO:0000313" key="2">
    <source>
        <dbReference type="EMBL" id="ADD67965.1"/>
    </source>
</evidence>
<dbReference type="InParanoid" id="D4H7G6"/>
<proteinExistence type="predicted"/>
<feature type="transmembrane region" description="Helical" evidence="1">
    <location>
        <begin position="75"/>
        <end position="99"/>
    </location>
</feature>
<organism evidence="2 3">
    <name type="scientific">Denitrovibrio acetiphilus (strain DSM 12809 / NBRC 114555 / N2460)</name>
    <dbReference type="NCBI Taxonomy" id="522772"/>
    <lineage>
        <taxon>Bacteria</taxon>
        <taxon>Pseudomonadati</taxon>
        <taxon>Deferribacterota</taxon>
        <taxon>Deferribacteres</taxon>
        <taxon>Deferribacterales</taxon>
        <taxon>Geovibrionaceae</taxon>
        <taxon>Denitrovibrio</taxon>
    </lineage>
</organism>
<feature type="transmembrane region" description="Helical" evidence="1">
    <location>
        <begin position="111"/>
        <end position="129"/>
    </location>
</feature>
<dbReference type="eggNOG" id="COG4769">
    <property type="taxonomic scope" value="Bacteria"/>
</dbReference>
<dbReference type="Pfam" id="PF07456">
    <property type="entry name" value="Hpre_diP_synt_I"/>
    <property type="match status" value="1"/>
</dbReference>
<dbReference type="AlphaFoldDB" id="D4H7G6"/>
<dbReference type="HOGENOM" id="CLU_108933_1_1_0"/>
<gene>
    <name evidence="2" type="ordered locus">Dacet_1193</name>
</gene>